<reference evidence="2" key="1">
    <citation type="submission" date="2020-07" db="EMBL/GenBank/DDBJ databases">
        <title>Draft Genome Sequence of a Deep-Sea Yeast, Naganishia (Cryptococcus) liquefaciens strain N6.</title>
        <authorList>
            <person name="Han Y.W."/>
            <person name="Kajitani R."/>
            <person name="Morimoto H."/>
            <person name="Parhat M."/>
            <person name="Tsubouchi H."/>
            <person name="Bakenova O."/>
            <person name="Ogata M."/>
            <person name="Argunhan B."/>
            <person name="Aoki R."/>
            <person name="Kajiwara S."/>
            <person name="Itoh T."/>
            <person name="Iwasaki H."/>
        </authorList>
    </citation>
    <scope>NUCLEOTIDE SEQUENCE</scope>
    <source>
        <strain evidence="2">N6</strain>
    </source>
</reference>
<feature type="region of interest" description="Disordered" evidence="1">
    <location>
        <begin position="1"/>
        <end position="23"/>
    </location>
</feature>
<evidence type="ECO:0000256" key="1">
    <source>
        <dbReference type="SAM" id="MobiDB-lite"/>
    </source>
</evidence>
<feature type="compositionally biased region" description="Polar residues" evidence="1">
    <location>
        <begin position="60"/>
        <end position="79"/>
    </location>
</feature>
<dbReference type="EMBL" id="BLZA01000020">
    <property type="protein sequence ID" value="GHJ87029.1"/>
    <property type="molecule type" value="Genomic_DNA"/>
</dbReference>
<organism evidence="2 3">
    <name type="scientific">Naganishia liquefaciens</name>
    <dbReference type="NCBI Taxonomy" id="104408"/>
    <lineage>
        <taxon>Eukaryota</taxon>
        <taxon>Fungi</taxon>
        <taxon>Dikarya</taxon>
        <taxon>Basidiomycota</taxon>
        <taxon>Agaricomycotina</taxon>
        <taxon>Tremellomycetes</taxon>
        <taxon>Filobasidiales</taxon>
        <taxon>Filobasidiaceae</taxon>
        <taxon>Naganishia</taxon>
    </lineage>
</organism>
<gene>
    <name evidence="2" type="ORF">NliqN6_3431</name>
</gene>
<feature type="region of interest" description="Disordered" evidence="1">
    <location>
        <begin position="36"/>
        <end position="79"/>
    </location>
</feature>
<evidence type="ECO:0000313" key="3">
    <source>
        <dbReference type="Proteomes" id="UP000620104"/>
    </source>
</evidence>
<feature type="region of interest" description="Disordered" evidence="1">
    <location>
        <begin position="97"/>
        <end position="134"/>
    </location>
</feature>
<dbReference type="Proteomes" id="UP000620104">
    <property type="component" value="Unassembled WGS sequence"/>
</dbReference>
<name>A0A8H3TU02_9TREE</name>
<accession>A0A8H3TU02</accession>
<dbReference type="AlphaFoldDB" id="A0A8H3TU02"/>
<proteinExistence type="predicted"/>
<protein>
    <submittedName>
        <fullName evidence="2">Uncharacterized protein</fullName>
    </submittedName>
</protein>
<evidence type="ECO:0000313" key="2">
    <source>
        <dbReference type="EMBL" id="GHJ87029.1"/>
    </source>
</evidence>
<keyword evidence="3" id="KW-1185">Reference proteome</keyword>
<sequence>MSESPYISYPSEDEDSKHSVDGESFRVRMEEMQRVEKADDATARGLNAANGARQDVITAPQRSKQGFPSRHQSATPSRTLKTIPLSNLVRTPHFTFMPLDSNRSRETLAESTRARLRTPSARLSHSPDLPQKPP</sequence>
<comment type="caution">
    <text evidence="2">The sequence shown here is derived from an EMBL/GenBank/DDBJ whole genome shotgun (WGS) entry which is preliminary data.</text>
</comment>